<evidence type="ECO:0000313" key="1">
    <source>
        <dbReference type="Proteomes" id="UP000887575"/>
    </source>
</evidence>
<evidence type="ECO:0000313" key="2">
    <source>
        <dbReference type="WBParaSite" id="MBELARI_LOCUS15872"/>
    </source>
</evidence>
<name>A0AAF3FKD8_9BILA</name>
<dbReference type="Proteomes" id="UP000887575">
    <property type="component" value="Unassembled WGS sequence"/>
</dbReference>
<organism evidence="1 3">
    <name type="scientific">Mesorhabditis belari</name>
    <dbReference type="NCBI Taxonomy" id="2138241"/>
    <lineage>
        <taxon>Eukaryota</taxon>
        <taxon>Metazoa</taxon>
        <taxon>Ecdysozoa</taxon>
        <taxon>Nematoda</taxon>
        <taxon>Chromadorea</taxon>
        <taxon>Rhabditida</taxon>
        <taxon>Rhabditina</taxon>
        <taxon>Rhabditomorpha</taxon>
        <taxon>Rhabditoidea</taxon>
        <taxon>Rhabditidae</taxon>
        <taxon>Mesorhabditinae</taxon>
        <taxon>Mesorhabditis</taxon>
    </lineage>
</organism>
<dbReference type="WBParaSite" id="MBELARI_LOCUS15872">
    <property type="protein sequence ID" value="MBELARI_LOCUS15872"/>
    <property type="gene ID" value="MBELARI_LOCUS15872"/>
</dbReference>
<dbReference type="InterPro" id="IPR032710">
    <property type="entry name" value="NTF2-like_dom_sf"/>
</dbReference>
<proteinExistence type="predicted"/>
<reference evidence="2 3" key="1">
    <citation type="submission" date="2024-02" db="UniProtKB">
        <authorList>
            <consortium name="WormBaseParasite"/>
        </authorList>
    </citation>
    <scope>IDENTIFICATION</scope>
</reference>
<dbReference type="WBParaSite" id="MBELARI_LOCUS736">
    <property type="protein sequence ID" value="MBELARI_LOCUS736"/>
    <property type="gene ID" value="MBELARI_LOCUS736"/>
</dbReference>
<protein>
    <submittedName>
        <fullName evidence="2 3">Nuclear transport factor 2 family protein</fullName>
    </submittedName>
</protein>
<accession>A0AAF3FKD8</accession>
<sequence>MTLAELLAPTLKAMRCGDGDAGLESFLRFYTENAVMVDISRRKVHTGHQELLEKFAELAKNFDWIPTTSDEEYSGGEELIRYESKCTLRKEEKIMIVLKIVQFWRKIGDEYKMEVEFYTVLEDHKEDQSNQ</sequence>
<dbReference type="AlphaFoldDB" id="A0AAF3FKD8"/>
<keyword evidence="1" id="KW-1185">Reference proteome</keyword>
<evidence type="ECO:0000313" key="3">
    <source>
        <dbReference type="WBParaSite" id="MBELARI_LOCUS736"/>
    </source>
</evidence>
<dbReference type="SUPFAM" id="SSF54427">
    <property type="entry name" value="NTF2-like"/>
    <property type="match status" value="1"/>
</dbReference>